<reference evidence="1" key="2">
    <citation type="journal article" date="2015" name="Fish Shellfish Immunol.">
        <title>Early steps in the European eel (Anguilla anguilla)-Vibrio vulnificus interaction in the gills: Role of the RtxA13 toxin.</title>
        <authorList>
            <person name="Callol A."/>
            <person name="Pajuelo D."/>
            <person name="Ebbesson L."/>
            <person name="Teles M."/>
            <person name="MacKenzie S."/>
            <person name="Amaro C."/>
        </authorList>
    </citation>
    <scope>NUCLEOTIDE SEQUENCE</scope>
</reference>
<organism evidence="1">
    <name type="scientific">Anguilla anguilla</name>
    <name type="common">European freshwater eel</name>
    <name type="synonym">Muraena anguilla</name>
    <dbReference type="NCBI Taxonomy" id="7936"/>
    <lineage>
        <taxon>Eukaryota</taxon>
        <taxon>Metazoa</taxon>
        <taxon>Chordata</taxon>
        <taxon>Craniata</taxon>
        <taxon>Vertebrata</taxon>
        <taxon>Euteleostomi</taxon>
        <taxon>Actinopterygii</taxon>
        <taxon>Neopterygii</taxon>
        <taxon>Teleostei</taxon>
        <taxon>Anguilliformes</taxon>
        <taxon>Anguillidae</taxon>
        <taxon>Anguilla</taxon>
    </lineage>
</organism>
<sequence>MRCYFHLCCIPGCLDGGEPSIHSDPLSQTWSKPHEERFH</sequence>
<reference evidence="1" key="1">
    <citation type="submission" date="2014-11" db="EMBL/GenBank/DDBJ databases">
        <authorList>
            <person name="Amaro Gonzalez C."/>
        </authorList>
    </citation>
    <scope>NUCLEOTIDE SEQUENCE</scope>
</reference>
<protein>
    <submittedName>
        <fullName evidence="1">Uncharacterized protein</fullName>
    </submittedName>
</protein>
<evidence type="ECO:0000313" key="1">
    <source>
        <dbReference type="EMBL" id="JAH42822.1"/>
    </source>
</evidence>
<dbReference type="AlphaFoldDB" id="A0A0E9SNL5"/>
<proteinExistence type="predicted"/>
<dbReference type="EMBL" id="GBXM01065755">
    <property type="protein sequence ID" value="JAH42822.1"/>
    <property type="molecule type" value="Transcribed_RNA"/>
</dbReference>
<name>A0A0E9SNL5_ANGAN</name>
<accession>A0A0E9SNL5</accession>